<keyword evidence="1" id="KW-1133">Transmembrane helix</keyword>
<evidence type="ECO:0000313" key="3">
    <source>
        <dbReference type="EMBL" id="ETW11047.1"/>
    </source>
</evidence>
<dbReference type="AlphaFoldDB" id="W4HE48"/>
<dbReference type="Pfam" id="PF07331">
    <property type="entry name" value="TctB"/>
    <property type="match status" value="1"/>
</dbReference>
<keyword evidence="1" id="KW-0812">Transmembrane</keyword>
<dbReference type="RefSeq" id="WP_051487926.1">
    <property type="nucleotide sequence ID" value="NZ_AQQW01000017.1"/>
</dbReference>
<evidence type="ECO:0000313" key="4">
    <source>
        <dbReference type="Proteomes" id="UP000019063"/>
    </source>
</evidence>
<feature type="transmembrane region" description="Helical" evidence="1">
    <location>
        <begin position="12"/>
        <end position="29"/>
    </location>
</feature>
<comment type="caution">
    <text evidence="3">The sequence shown here is derived from an EMBL/GenBank/DDBJ whole genome shotgun (WGS) entry which is preliminary data.</text>
</comment>
<organism evidence="3 4">
    <name type="scientific">Roseivivax marinus</name>
    <dbReference type="NCBI Taxonomy" id="1379903"/>
    <lineage>
        <taxon>Bacteria</taxon>
        <taxon>Pseudomonadati</taxon>
        <taxon>Pseudomonadota</taxon>
        <taxon>Alphaproteobacteria</taxon>
        <taxon>Rhodobacterales</taxon>
        <taxon>Roseobacteraceae</taxon>
        <taxon>Roseivivax</taxon>
    </lineage>
</organism>
<name>W4HE48_9RHOB</name>
<dbReference type="STRING" id="1379903.ATO8_19104"/>
<keyword evidence="1" id="KW-0472">Membrane</keyword>
<evidence type="ECO:0000259" key="2">
    <source>
        <dbReference type="Pfam" id="PF07331"/>
    </source>
</evidence>
<dbReference type="Proteomes" id="UP000019063">
    <property type="component" value="Unassembled WGS sequence"/>
</dbReference>
<accession>W4HE48</accession>
<dbReference type="EMBL" id="AQQW01000017">
    <property type="protein sequence ID" value="ETW11047.1"/>
    <property type="molecule type" value="Genomic_DNA"/>
</dbReference>
<feature type="domain" description="DUF1468" evidence="2">
    <location>
        <begin position="12"/>
        <end position="152"/>
    </location>
</feature>
<keyword evidence="4" id="KW-1185">Reference proteome</keyword>
<gene>
    <name evidence="3" type="ORF">ATO8_19104</name>
</gene>
<feature type="transmembrane region" description="Helical" evidence="1">
    <location>
        <begin position="44"/>
        <end position="62"/>
    </location>
</feature>
<dbReference type="InterPro" id="IPR009936">
    <property type="entry name" value="DUF1468"/>
</dbReference>
<proteinExistence type="predicted"/>
<dbReference type="eggNOG" id="ENOG5032T9T">
    <property type="taxonomic scope" value="Bacteria"/>
</dbReference>
<evidence type="ECO:0000256" key="1">
    <source>
        <dbReference type="SAM" id="Phobius"/>
    </source>
</evidence>
<protein>
    <submittedName>
        <fullName evidence="3">TRAP-T family transporter small inner membrane subunit</fullName>
    </submittedName>
</protein>
<sequence>MADIAESKADIWIGAGLLAFCGFASWRTVYVKQGFSATAAGPSFVPWLMIGGIAALSLVLIARALMREADPDARVLMPGRRTLAAMGAFAVLMVGYAAAFMPLGYLPSTIVTFILGLLLLGERNWLIVILFPVAMTGAVYFGFTELLSVWLP</sequence>
<feature type="transmembrane region" description="Helical" evidence="1">
    <location>
        <begin position="83"/>
        <end position="105"/>
    </location>
</feature>
<feature type="transmembrane region" description="Helical" evidence="1">
    <location>
        <begin position="125"/>
        <end position="151"/>
    </location>
</feature>
<reference evidence="3 4" key="1">
    <citation type="journal article" date="2014" name="Antonie Van Leeuwenhoek">
        <title>Roseivivax atlanticus sp. nov., isolated from surface seawater of the Atlantic Ocean.</title>
        <authorList>
            <person name="Li G."/>
            <person name="Lai Q."/>
            <person name="Liu X."/>
            <person name="Sun F."/>
            <person name="Shao Z."/>
        </authorList>
    </citation>
    <scope>NUCLEOTIDE SEQUENCE [LARGE SCALE GENOMIC DNA]</scope>
    <source>
        <strain evidence="3 4">22II-s10s</strain>
    </source>
</reference>